<comment type="caution">
    <text evidence="1">The sequence shown here is derived from an EMBL/GenBank/DDBJ whole genome shotgun (WGS) entry which is preliminary data.</text>
</comment>
<evidence type="ECO:0000313" key="1">
    <source>
        <dbReference type="EMBL" id="MBB5754423.1"/>
    </source>
</evidence>
<dbReference type="Proteomes" id="UP000523821">
    <property type="component" value="Unassembled WGS sequence"/>
</dbReference>
<dbReference type="InterPro" id="IPR027417">
    <property type="entry name" value="P-loop_NTPase"/>
</dbReference>
<reference evidence="1 2" key="1">
    <citation type="submission" date="2020-08" db="EMBL/GenBank/DDBJ databases">
        <title>Genomic Encyclopedia of Type Strains, Phase IV (KMG-IV): sequencing the most valuable type-strain genomes for metagenomic binning, comparative biology and taxonomic classification.</title>
        <authorList>
            <person name="Goeker M."/>
        </authorList>
    </citation>
    <scope>NUCLEOTIDE SEQUENCE [LARGE SCALE GENOMIC DNA]</scope>
    <source>
        <strain evidence="1 2">DSM 16268</strain>
    </source>
</reference>
<protein>
    <recommendedName>
        <fullName evidence="3">Serine kinase</fullName>
    </recommendedName>
</protein>
<evidence type="ECO:0008006" key="3">
    <source>
        <dbReference type="Google" id="ProtNLM"/>
    </source>
</evidence>
<dbReference type="EMBL" id="JACHOO010000008">
    <property type="protein sequence ID" value="MBB5754423.1"/>
    <property type="molecule type" value="Genomic_DNA"/>
</dbReference>
<organism evidence="1 2">
    <name type="scientific">Prosthecomicrobium pneumaticum</name>
    <dbReference type="NCBI Taxonomy" id="81895"/>
    <lineage>
        <taxon>Bacteria</taxon>
        <taxon>Pseudomonadati</taxon>
        <taxon>Pseudomonadota</taxon>
        <taxon>Alphaproteobacteria</taxon>
        <taxon>Hyphomicrobiales</taxon>
        <taxon>Kaistiaceae</taxon>
        <taxon>Prosthecomicrobium</taxon>
    </lineage>
</organism>
<dbReference type="AlphaFoldDB" id="A0A7W9FPD0"/>
<proteinExistence type="predicted"/>
<evidence type="ECO:0000313" key="2">
    <source>
        <dbReference type="Proteomes" id="UP000523821"/>
    </source>
</evidence>
<keyword evidence="2" id="KW-1185">Reference proteome</keyword>
<dbReference type="Gene3D" id="3.40.50.300">
    <property type="entry name" value="P-loop containing nucleotide triphosphate hydrolases"/>
    <property type="match status" value="1"/>
</dbReference>
<sequence length="330" mass="35128">MSRLFFFLAGPVLAVDATDAVLVAALRASLGPLERPAAAAEPDVLWRLVRGDPAPPDAALPLLYEGPLPFSRRIVAHRGDAVRVQLVTDDAVSLDLHRPSRRASIVVAPGVEGRLLSEFLIYAHATSLGLTGQTPLHAAVLGLPEEEGAVILFAPSGAGKTTTALALARAGFSLMSDDVAIVRPDGAGWRAWGKPRPLKVHRFTAALMPFLLPYLGAAWDENGEQGLRPESVPEIATATPGETRQVRALVWLRERVEGPTRCEPADRVEMLLALAGDNLRHGKTGLPPEQSAAFATIGAMARHLPAYTLRVGTPLEAVGDVLRRAIGRVP</sequence>
<dbReference type="SUPFAM" id="SSF53795">
    <property type="entry name" value="PEP carboxykinase-like"/>
    <property type="match status" value="1"/>
</dbReference>
<dbReference type="RefSeq" id="WP_183857869.1">
    <property type="nucleotide sequence ID" value="NZ_JACHOO010000008.1"/>
</dbReference>
<gene>
    <name evidence="1" type="ORF">GGQ63_003509</name>
</gene>
<accession>A0A7W9FPD0</accession>
<name>A0A7W9FPD0_9HYPH</name>